<name>A0ABD3Q8H3_9STRA</name>
<evidence type="ECO:0000256" key="1">
    <source>
        <dbReference type="ARBA" id="ARBA00022679"/>
    </source>
</evidence>
<feature type="region of interest" description="Disordered" evidence="4">
    <location>
        <begin position="47"/>
        <end position="76"/>
    </location>
</feature>
<keyword evidence="1" id="KW-0808">Transferase</keyword>
<keyword evidence="6" id="KW-1185">Reference proteome</keyword>
<dbReference type="Gene3D" id="3.40.50.300">
    <property type="entry name" value="P-loop containing nucleotide triphosphate hydrolases"/>
    <property type="match status" value="1"/>
</dbReference>
<accession>A0ABD3Q8H3</accession>
<reference evidence="5 6" key="1">
    <citation type="submission" date="2024-10" db="EMBL/GenBank/DDBJ databases">
        <title>Updated reference genomes for cyclostephanoid diatoms.</title>
        <authorList>
            <person name="Roberts W.R."/>
            <person name="Alverson A.J."/>
        </authorList>
    </citation>
    <scope>NUCLEOTIDE SEQUENCE [LARGE SCALE GENOMIC DNA]</scope>
    <source>
        <strain evidence="5 6">AJA276-08</strain>
    </source>
</reference>
<protein>
    <recommendedName>
        <fullName evidence="7">Adenylate kinase</fullName>
    </recommendedName>
</protein>
<feature type="region of interest" description="Disordered" evidence="4">
    <location>
        <begin position="247"/>
        <end position="267"/>
    </location>
</feature>
<dbReference type="SUPFAM" id="SSF52540">
    <property type="entry name" value="P-loop containing nucleoside triphosphate hydrolases"/>
    <property type="match status" value="1"/>
</dbReference>
<keyword evidence="3" id="KW-0418">Kinase</keyword>
<dbReference type="Proteomes" id="UP001530315">
    <property type="component" value="Unassembled WGS sequence"/>
</dbReference>
<evidence type="ECO:0000256" key="2">
    <source>
        <dbReference type="ARBA" id="ARBA00022741"/>
    </source>
</evidence>
<evidence type="ECO:0000256" key="4">
    <source>
        <dbReference type="SAM" id="MobiDB-lite"/>
    </source>
</evidence>
<evidence type="ECO:0000256" key="3">
    <source>
        <dbReference type="ARBA" id="ARBA00022777"/>
    </source>
</evidence>
<proteinExistence type="predicted"/>
<keyword evidence="2" id="KW-0547">Nucleotide-binding</keyword>
<dbReference type="InterPro" id="IPR033690">
    <property type="entry name" value="Adenylat_kinase_CS"/>
</dbReference>
<dbReference type="AlphaFoldDB" id="A0ABD3Q8H3"/>
<organism evidence="5 6">
    <name type="scientific">Stephanodiscus triporus</name>
    <dbReference type="NCBI Taxonomy" id="2934178"/>
    <lineage>
        <taxon>Eukaryota</taxon>
        <taxon>Sar</taxon>
        <taxon>Stramenopiles</taxon>
        <taxon>Ochrophyta</taxon>
        <taxon>Bacillariophyta</taxon>
        <taxon>Coscinodiscophyceae</taxon>
        <taxon>Thalassiosirophycidae</taxon>
        <taxon>Stephanodiscales</taxon>
        <taxon>Stephanodiscaceae</taxon>
        <taxon>Stephanodiscus</taxon>
    </lineage>
</organism>
<dbReference type="GO" id="GO:0000166">
    <property type="term" value="F:nucleotide binding"/>
    <property type="evidence" value="ECO:0007669"/>
    <property type="project" value="UniProtKB-KW"/>
</dbReference>
<dbReference type="PANTHER" id="PTHR23359">
    <property type="entry name" value="NUCLEOTIDE KINASE"/>
    <property type="match status" value="1"/>
</dbReference>
<dbReference type="GO" id="GO:0016301">
    <property type="term" value="F:kinase activity"/>
    <property type="evidence" value="ECO:0007669"/>
    <property type="project" value="UniProtKB-KW"/>
</dbReference>
<dbReference type="PROSITE" id="PS00113">
    <property type="entry name" value="ADENYLATE_KINASE"/>
    <property type="match status" value="1"/>
</dbReference>
<dbReference type="InterPro" id="IPR000850">
    <property type="entry name" value="Adenylat/UMP-CMP_kin"/>
</dbReference>
<comment type="caution">
    <text evidence="5">The sequence shown here is derived from an EMBL/GenBank/DDBJ whole genome shotgun (WGS) entry which is preliminary data.</text>
</comment>
<dbReference type="Pfam" id="PF00406">
    <property type="entry name" value="ADK"/>
    <property type="match status" value="1"/>
</dbReference>
<gene>
    <name evidence="5" type="ORF">ACHAW5_001683</name>
</gene>
<evidence type="ECO:0000313" key="6">
    <source>
        <dbReference type="Proteomes" id="UP001530315"/>
    </source>
</evidence>
<evidence type="ECO:0000313" key="5">
    <source>
        <dbReference type="EMBL" id="KAL3796357.1"/>
    </source>
</evidence>
<dbReference type="InterPro" id="IPR027417">
    <property type="entry name" value="P-loop_NTPase"/>
</dbReference>
<sequence length="267" mass="29344">MSPSLISVAFLQRTLSHHSVGIHAATAMSTLLSSILANARTTFTPAESAAGSIVPKDDNNNDNDNNDDCGQLPHTRKDPDDTELYLNLEKICLLLKSLSKRPNKDTLRSLLADVNARGNGRLRLDCFLRVADCILGEAPARIVLVCGAIHLSCNEMLREEGASRTPLGQEVADIMARGDLVSSMVIMALIRRRMRHHPGRRILLDGFPRSLENVRDFVELRSPPKLALHLNCDNTVMIKRIMSRVNGSSGHHDAVEEEASGSGRRVE</sequence>
<dbReference type="EMBL" id="JALLAZ020000388">
    <property type="protein sequence ID" value="KAL3796357.1"/>
    <property type="molecule type" value="Genomic_DNA"/>
</dbReference>
<evidence type="ECO:0008006" key="7">
    <source>
        <dbReference type="Google" id="ProtNLM"/>
    </source>
</evidence>
<dbReference type="CDD" id="cd01428">
    <property type="entry name" value="ADK"/>
    <property type="match status" value="1"/>
</dbReference>